<comment type="similarity">
    <text evidence="6">Belongs to the DNA polymerase HolA subunit family.</text>
</comment>
<proteinExistence type="inferred from homology"/>
<dbReference type="InterPro" id="IPR027417">
    <property type="entry name" value="P-loop_NTPase"/>
</dbReference>
<keyword evidence="5" id="KW-0239">DNA-directed DNA polymerase</keyword>
<accession>A0A238IZG2</accession>
<evidence type="ECO:0000256" key="6">
    <source>
        <dbReference type="ARBA" id="ARBA00034754"/>
    </source>
</evidence>
<dbReference type="Gene3D" id="1.20.272.10">
    <property type="match status" value="1"/>
</dbReference>
<evidence type="ECO:0000256" key="5">
    <source>
        <dbReference type="ARBA" id="ARBA00022932"/>
    </source>
</evidence>
<evidence type="ECO:0000256" key="7">
    <source>
        <dbReference type="ARBA" id="ARBA00049244"/>
    </source>
</evidence>
<organism evidence="9 10">
    <name type="scientific">Boseongicola aestuarii</name>
    <dbReference type="NCBI Taxonomy" id="1470561"/>
    <lineage>
        <taxon>Bacteria</taxon>
        <taxon>Pseudomonadati</taxon>
        <taxon>Pseudomonadota</taxon>
        <taxon>Alphaproteobacteria</taxon>
        <taxon>Rhodobacterales</taxon>
        <taxon>Paracoccaceae</taxon>
        <taxon>Boseongicola</taxon>
    </lineage>
</organism>
<dbReference type="EC" id="2.7.7.7" evidence="1"/>
<keyword evidence="3" id="KW-0548">Nucleotidyltransferase</keyword>
<dbReference type="GO" id="GO:0003677">
    <property type="term" value="F:DNA binding"/>
    <property type="evidence" value="ECO:0007669"/>
    <property type="project" value="InterPro"/>
</dbReference>
<dbReference type="AlphaFoldDB" id="A0A238IZG2"/>
<dbReference type="EMBL" id="FXXQ01000003">
    <property type="protein sequence ID" value="SMX23265.1"/>
    <property type="molecule type" value="Genomic_DNA"/>
</dbReference>
<name>A0A238IZG2_9RHOB</name>
<dbReference type="NCBIfam" id="TIGR01128">
    <property type="entry name" value="holA"/>
    <property type="match status" value="1"/>
</dbReference>
<evidence type="ECO:0000313" key="9">
    <source>
        <dbReference type="EMBL" id="SMX23265.1"/>
    </source>
</evidence>
<dbReference type="GO" id="GO:0003887">
    <property type="term" value="F:DNA-directed DNA polymerase activity"/>
    <property type="evidence" value="ECO:0007669"/>
    <property type="project" value="UniProtKB-KW"/>
</dbReference>
<feature type="region of interest" description="Disordered" evidence="8">
    <location>
        <begin position="263"/>
        <end position="283"/>
    </location>
</feature>
<comment type="catalytic activity">
    <reaction evidence="7">
        <text>DNA(n) + a 2'-deoxyribonucleoside 5'-triphosphate = DNA(n+1) + diphosphate</text>
        <dbReference type="Rhea" id="RHEA:22508"/>
        <dbReference type="Rhea" id="RHEA-COMP:17339"/>
        <dbReference type="Rhea" id="RHEA-COMP:17340"/>
        <dbReference type="ChEBI" id="CHEBI:33019"/>
        <dbReference type="ChEBI" id="CHEBI:61560"/>
        <dbReference type="ChEBI" id="CHEBI:173112"/>
        <dbReference type="EC" id="2.7.7.7"/>
    </reaction>
</comment>
<dbReference type="InterPro" id="IPR005790">
    <property type="entry name" value="DNA_polIII_delta"/>
</dbReference>
<evidence type="ECO:0000256" key="1">
    <source>
        <dbReference type="ARBA" id="ARBA00012417"/>
    </source>
</evidence>
<dbReference type="RefSeq" id="WP_093973241.1">
    <property type="nucleotide sequence ID" value="NZ_FXXQ01000003.1"/>
</dbReference>
<dbReference type="Proteomes" id="UP000201838">
    <property type="component" value="Unassembled WGS sequence"/>
</dbReference>
<reference evidence="9 10" key="1">
    <citation type="submission" date="2017-05" db="EMBL/GenBank/DDBJ databases">
        <authorList>
            <person name="Song R."/>
            <person name="Chenine A.L."/>
            <person name="Ruprecht R.M."/>
        </authorList>
    </citation>
    <scope>NUCLEOTIDE SEQUENCE [LARGE SCALE GENOMIC DNA]</scope>
    <source>
        <strain evidence="9 10">CECT 8489</strain>
    </source>
</reference>
<evidence type="ECO:0000256" key="4">
    <source>
        <dbReference type="ARBA" id="ARBA00022705"/>
    </source>
</evidence>
<keyword evidence="2" id="KW-0808">Transferase</keyword>
<evidence type="ECO:0000256" key="3">
    <source>
        <dbReference type="ARBA" id="ARBA00022695"/>
    </source>
</evidence>
<keyword evidence="4" id="KW-0235">DNA replication</keyword>
<protein>
    <recommendedName>
        <fullName evidence="1">DNA-directed DNA polymerase</fullName>
        <ecNumber evidence="1">2.7.7.7</ecNumber>
    </recommendedName>
</protein>
<gene>
    <name evidence="9" type="ORF">BOA8489_01369</name>
</gene>
<dbReference type="GO" id="GO:0006261">
    <property type="term" value="P:DNA-templated DNA replication"/>
    <property type="evidence" value="ECO:0007669"/>
    <property type="project" value="TreeGrafter"/>
</dbReference>
<dbReference type="PANTHER" id="PTHR34388">
    <property type="entry name" value="DNA POLYMERASE III SUBUNIT DELTA"/>
    <property type="match status" value="1"/>
</dbReference>
<dbReference type="SUPFAM" id="SSF48019">
    <property type="entry name" value="post-AAA+ oligomerization domain-like"/>
    <property type="match status" value="1"/>
</dbReference>
<evidence type="ECO:0000256" key="8">
    <source>
        <dbReference type="SAM" id="MobiDB-lite"/>
    </source>
</evidence>
<keyword evidence="10" id="KW-1185">Reference proteome</keyword>
<dbReference type="InterPro" id="IPR008921">
    <property type="entry name" value="DNA_pol3_clamp-load_cplx_C"/>
</dbReference>
<dbReference type="PANTHER" id="PTHR34388:SF1">
    <property type="entry name" value="DNA POLYMERASE III SUBUNIT DELTA"/>
    <property type="match status" value="1"/>
</dbReference>
<sequence length="340" mass="36858">MKLSPRDAPAYFAKPDPAKTGLLIYGSDAMRVALRRQEVIKALIGPQGEEEMRLTRIPAAELRKDPALLNDALKSQGFFPGPRVAFVEDATDGLTETIKAALADWQPGDAQIVATAGQLTAKSKLRKAFEDHSTAYATGIYDDPPSRAEIEAALNQSGLTNISTDAMAALTNLSRVIDPGDFRQTLEKIALYKRGDDTPLTPDEVDLSAPQSIEAGIDDVLNITADGEAHRIGPVLKRLQAQGIGAVGICIGATRHFKTLHTVASDPGGPGSGIGKLRPPVFGPRRDRIQRQATQWGMHKTERALALLLDTDLTLRSTNRAPDMALMERTLLKIAWMNRR</sequence>
<dbReference type="OrthoDB" id="9804983at2"/>
<dbReference type="GO" id="GO:0009360">
    <property type="term" value="C:DNA polymerase III complex"/>
    <property type="evidence" value="ECO:0007669"/>
    <property type="project" value="TreeGrafter"/>
</dbReference>
<dbReference type="Gene3D" id="3.40.50.300">
    <property type="entry name" value="P-loop containing nucleotide triphosphate hydrolases"/>
    <property type="match status" value="1"/>
</dbReference>
<evidence type="ECO:0000313" key="10">
    <source>
        <dbReference type="Proteomes" id="UP000201838"/>
    </source>
</evidence>
<evidence type="ECO:0000256" key="2">
    <source>
        <dbReference type="ARBA" id="ARBA00022679"/>
    </source>
</evidence>